<dbReference type="InterPro" id="IPR012291">
    <property type="entry name" value="CBM2_carb-bd_dom_sf"/>
</dbReference>
<feature type="domain" description="Peptidase S26" evidence="9">
    <location>
        <begin position="36"/>
        <end position="105"/>
    </location>
</feature>
<proteinExistence type="predicted"/>
<evidence type="ECO:0000256" key="1">
    <source>
        <dbReference type="ARBA" id="ARBA00004370"/>
    </source>
</evidence>
<name>A0ABM8E2N9_9MICO</name>
<accession>A0ABM8E2N9</accession>
<feature type="transmembrane region" description="Helical" evidence="8">
    <location>
        <begin position="21"/>
        <end position="48"/>
    </location>
</feature>
<comment type="subcellular location">
    <subcellularLocation>
        <location evidence="1">Membrane</location>
    </subcellularLocation>
</comment>
<keyword evidence="11" id="KW-1185">Reference proteome</keyword>
<dbReference type="CDD" id="cd06530">
    <property type="entry name" value="S26_SPase_I"/>
    <property type="match status" value="1"/>
</dbReference>
<keyword evidence="5 8" id="KW-0472">Membrane</keyword>
<dbReference type="EC" id="3.4.21.89" evidence="7"/>
<feature type="transmembrane region" description="Helical" evidence="8">
    <location>
        <begin position="191"/>
        <end position="213"/>
    </location>
</feature>
<dbReference type="InterPro" id="IPR019533">
    <property type="entry name" value="Peptidase_S26"/>
</dbReference>
<keyword evidence="6" id="KW-0326">Glycosidase</keyword>
<dbReference type="SUPFAM" id="SSF49384">
    <property type="entry name" value="Carbohydrate-binding domain"/>
    <property type="match status" value="1"/>
</dbReference>
<evidence type="ECO:0000256" key="8">
    <source>
        <dbReference type="SAM" id="Phobius"/>
    </source>
</evidence>
<keyword evidence="4 8" id="KW-1133">Transmembrane helix</keyword>
<keyword evidence="2 8" id="KW-0812">Transmembrane</keyword>
<organism evidence="10 11">
    <name type="scientific">Microbacterium terricola</name>
    <dbReference type="NCBI Taxonomy" id="344163"/>
    <lineage>
        <taxon>Bacteria</taxon>
        <taxon>Bacillati</taxon>
        <taxon>Actinomycetota</taxon>
        <taxon>Actinomycetes</taxon>
        <taxon>Micrococcales</taxon>
        <taxon>Microbacteriaceae</taxon>
        <taxon>Microbacterium</taxon>
    </lineage>
</organism>
<dbReference type="Gene3D" id="2.60.40.290">
    <property type="match status" value="1"/>
</dbReference>
<dbReference type="EMBL" id="AP027141">
    <property type="protein sequence ID" value="BDV32055.1"/>
    <property type="molecule type" value="Genomic_DNA"/>
</dbReference>
<evidence type="ECO:0000313" key="11">
    <source>
        <dbReference type="Proteomes" id="UP001317779"/>
    </source>
</evidence>
<dbReference type="InterPro" id="IPR001733">
    <property type="entry name" value="Peptidase_S26B"/>
</dbReference>
<dbReference type="RefSeq" id="WP_263797344.1">
    <property type="nucleotide sequence ID" value="NZ_AP027141.1"/>
</dbReference>
<dbReference type="Proteomes" id="UP001317779">
    <property type="component" value="Chromosome"/>
</dbReference>
<gene>
    <name evidence="10" type="ORF">Microterr_27150</name>
</gene>
<dbReference type="Gene3D" id="2.10.109.10">
    <property type="entry name" value="Umud Fragment, subunit A"/>
    <property type="match status" value="1"/>
</dbReference>
<dbReference type="NCBIfam" id="TIGR02228">
    <property type="entry name" value="sigpep_I_arch"/>
    <property type="match status" value="1"/>
</dbReference>
<evidence type="ECO:0000313" key="10">
    <source>
        <dbReference type="EMBL" id="BDV32055.1"/>
    </source>
</evidence>
<protein>
    <recommendedName>
        <fullName evidence="7">Signal peptidase I</fullName>
        <ecNumber evidence="7">3.4.21.89</ecNumber>
    </recommendedName>
</protein>
<evidence type="ECO:0000256" key="3">
    <source>
        <dbReference type="ARBA" id="ARBA00022801"/>
    </source>
</evidence>
<keyword evidence="3" id="KW-0378">Hydrolase</keyword>
<evidence type="ECO:0000259" key="9">
    <source>
        <dbReference type="Pfam" id="PF10502"/>
    </source>
</evidence>
<feature type="transmembrane region" description="Helical" evidence="8">
    <location>
        <begin position="148"/>
        <end position="170"/>
    </location>
</feature>
<sequence>MTTPRRQAPAPGWRGRPIEDLSWPVLIRVAVCWGVLCMILTLLAAAFVPRPFGFIGTTVVTGSMRPSIQPGDVALVWPVEEYALGQVILFIDPSHPEQQIMHRIIEVREDGMLVTKGDANESADSTPVHPANVIGVGSILVPAIGLPIVWAVQGAILLIVATVLLTALLVRGTLRIEFLPNARKSAATHSVLEAGVVIAMLVVAVLVVVVGVARSSHAAFSDRSSALATWAMGTTTPPPSGTCSVKGVYHHWPGEAIIDFTITNNTGTAITASPERWVLVWSWTGDEQVKYPSSGQAESITQSGQVVTYIPWSWSIIEPGEAEPGQVHIASATDTFLPPKDFFLNGAPCDYIPPAGPPIG</sequence>
<evidence type="ECO:0000256" key="6">
    <source>
        <dbReference type="ARBA" id="ARBA00023295"/>
    </source>
</evidence>
<evidence type="ECO:0000256" key="5">
    <source>
        <dbReference type="ARBA" id="ARBA00023136"/>
    </source>
</evidence>
<evidence type="ECO:0000256" key="4">
    <source>
        <dbReference type="ARBA" id="ARBA00022989"/>
    </source>
</evidence>
<dbReference type="InterPro" id="IPR036286">
    <property type="entry name" value="LexA/Signal_pep-like_sf"/>
</dbReference>
<dbReference type="SUPFAM" id="SSF51306">
    <property type="entry name" value="LexA/Signal peptidase"/>
    <property type="match status" value="1"/>
</dbReference>
<evidence type="ECO:0000256" key="7">
    <source>
        <dbReference type="NCBIfam" id="TIGR02228"/>
    </source>
</evidence>
<evidence type="ECO:0000256" key="2">
    <source>
        <dbReference type="ARBA" id="ARBA00022692"/>
    </source>
</evidence>
<dbReference type="Pfam" id="PF10502">
    <property type="entry name" value="Peptidase_S26"/>
    <property type="match status" value="1"/>
</dbReference>
<dbReference type="InterPro" id="IPR008965">
    <property type="entry name" value="CBM2/CBM3_carb-bd_dom_sf"/>
</dbReference>
<reference evidence="10 11" key="1">
    <citation type="submission" date="2022-12" db="EMBL/GenBank/DDBJ databases">
        <title>Microbacterium terricola strain KV-448 chromosome, complete genome.</title>
        <authorList>
            <person name="Oshima T."/>
            <person name="Moriya T."/>
            <person name="Bessho Y."/>
        </authorList>
    </citation>
    <scope>NUCLEOTIDE SEQUENCE [LARGE SCALE GENOMIC DNA]</scope>
    <source>
        <strain evidence="10 11">KV-448</strain>
    </source>
</reference>